<dbReference type="EMBL" id="BPLQ01011483">
    <property type="protein sequence ID" value="GIY58220.1"/>
    <property type="molecule type" value="Genomic_DNA"/>
</dbReference>
<comment type="caution">
    <text evidence="2">The sequence shown here is derived from an EMBL/GenBank/DDBJ whole genome shotgun (WGS) entry which is preliminary data.</text>
</comment>
<protein>
    <submittedName>
        <fullName evidence="2">Uncharacterized protein</fullName>
    </submittedName>
</protein>
<sequence>MERSTGSTFRSTKNFRMFSPSNKNGNGITITASRTDLLQNLVRMAGSVDFEEGVEKGVCCLPSGLGPAEPPTTMELPLNQHGASPPGLNAGD</sequence>
<reference evidence="2 3" key="1">
    <citation type="submission" date="2021-06" db="EMBL/GenBank/DDBJ databases">
        <title>Caerostris darwini draft genome.</title>
        <authorList>
            <person name="Kono N."/>
            <person name="Arakawa K."/>
        </authorList>
    </citation>
    <scope>NUCLEOTIDE SEQUENCE [LARGE SCALE GENOMIC DNA]</scope>
</reference>
<gene>
    <name evidence="2" type="ORF">CDAR_426241</name>
</gene>
<keyword evidence="3" id="KW-1185">Reference proteome</keyword>
<feature type="region of interest" description="Disordered" evidence="1">
    <location>
        <begin position="70"/>
        <end position="92"/>
    </location>
</feature>
<evidence type="ECO:0000256" key="1">
    <source>
        <dbReference type="SAM" id="MobiDB-lite"/>
    </source>
</evidence>
<feature type="region of interest" description="Disordered" evidence="1">
    <location>
        <begin position="1"/>
        <end position="27"/>
    </location>
</feature>
<evidence type="ECO:0000313" key="3">
    <source>
        <dbReference type="Proteomes" id="UP001054837"/>
    </source>
</evidence>
<dbReference type="AlphaFoldDB" id="A0AAV4UKJ7"/>
<accession>A0AAV4UKJ7</accession>
<name>A0AAV4UKJ7_9ARAC</name>
<organism evidence="2 3">
    <name type="scientific">Caerostris darwini</name>
    <dbReference type="NCBI Taxonomy" id="1538125"/>
    <lineage>
        <taxon>Eukaryota</taxon>
        <taxon>Metazoa</taxon>
        <taxon>Ecdysozoa</taxon>
        <taxon>Arthropoda</taxon>
        <taxon>Chelicerata</taxon>
        <taxon>Arachnida</taxon>
        <taxon>Araneae</taxon>
        <taxon>Araneomorphae</taxon>
        <taxon>Entelegynae</taxon>
        <taxon>Araneoidea</taxon>
        <taxon>Araneidae</taxon>
        <taxon>Caerostris</taxon>
    </lineage>
</organism>
<evidence type="ECO:0000313" key="2">
    <source>
        <dbReference type="EMBL" id="GIY58220.1"/>
    </source>
</evidence>
<dbReference type="Proteomes" id="UP001054837">
    <property type="component" value="Unassembled WGS sequence"/>
</dbReference>
<proteinExistence type="predicted"/>